<dbReference type="InterPro" id="IPR027417">
    <property type="entry name" value="P-loop_NTPase"/>
</dbReference>
<evidence type="ECO:0000259" key="3">
    <source>
        <dbReference type="PROSITE" id="PS50893"/>
    </source>
</evidence>
<dbReference type="SUPFAM" id="SSF52540">
    <property type="entry name" value="P-loop containing nucleoside triphosphate hydrolases"/>
    <property type="match status" value="2"/>
</dbReference>
<dbReference type="InterPro" id="IPR051309">
    <property type="entry name" value="ABCF_ATPase"/>
</dbReference>
<dbReference type="PANTHER" id="PTHR42855:SF2">
    <property type="entry name" value="DRUG RESISTANCE ABC TRANSPORTER,ATP-BINDING PROTEIN"/>
    <property type="match status" value="1"/>
</dbReference>
<dbReference type="SMART" id="SM00382">
    <property type="entry name" value="AAA"/>
    <property type="match status" value="2"/>
</dbReference>
<evidence type="ECO:0000313" key="5">
    <source>
        <dbReference type="Proteomes" id="UP000610862"/>
    </source>
</evidence>
<keyword evidence="1" id="KW-0547">Nucleotide-binding</keyword>
<dbReference type="InterPro" id="IPR017871">
    <property type="entry name" value="ABC_transporter-like_CS"/>
</dbReference>
<accession>A0A926E7F9</accession>
<proteinExistence type="predicted"/>
<dbReference type="Gene3D" id="3.40.50.300">
    <property type="entry name" value="P-loop containing nucleotide triphosphate hydrolases"/>
    <property type="match status" value="2"/>
</dbReference>
<protein>
    <submittedName>
        <fullName evidence="4">ABC-F type ribosomal protection protein</fullName>
    </submittedName>
</protein>
<evidence type="ECO:0000313" key="4">
    <source>
        <dbReference type="EMBL" id="MBC8567788.1"/>
    </source>
</evidence>
<dbReference type="RefSeq" id="WP_177270858.1">
    <property type="nucleotide sequence ID" value="NZ_JACRTA010000001.1"/>
</dbReference>
<dbReference type="PROSITE" id="PS00211">
    <property type="entry name" value="ABC_TRANSPORTER_1"/>
    <property type="match status" value="2"/>
</dbReference>
<dbReference type="InterPro" id="IPR003593">
    <property type="entry name" value="AAA+_ATPase"/>
</dbReference>
<sequence length="495" mass="56475">MSLINVAGLTFSYDGSFDLIFEDVDFQIDTDWKLGLIGRNGRGKTTFLNLLRGRYEYKGVIKSSVCFDYFPYDVDDKDKYTIDVLREIAPECMDWELYREFALLKIDEEVMYRSFSSLSGGEQTKALLAALFLKQNNFMLIDEPTNHLDSEARKIVGEYLCKKKGFIVVSHDRTLLDMCVDHIISVNKADIQIQKGNFSSWYENKCRQDQMELNENHRLEKDIQRLSSSAKKTAVWSDKIEKSKYGTKNAGLKADRGYVGHRSAKMMKRSKSAEMRRQKAAEEKSKLLHNIERTEVLSVSTLINSSSRLIELNNVSLLYGEKTVCGDVNLSLRQGERLSVRGRNGSGKSSLLRLINGGGITYTGDVYKARGLKISYVPQDTSHLKGSLSEYAENLGINESIFKSVLIKMGMERAQFYKDISQFSQGQKKKVSIAGSLCEKAHIYIWDEPLNFIDIISRMQIENVLIRCRPTMVFVEHDISFCENVATKVIELKRV</sequence>
<dbReference type="PROSITE" id="PS50893">
    <property type="entry name" value="ABC_TRANSPORTER_2"/>
    <property type="match status" value="2"/>
</dbReference>
<evidence type="ECO:0000256" key="1">
    <source>
        <dbReference type="ARBA" id="ARBA00022741"/>
    </source>
</evidence>
<dbReference type="InterPro" id="IPR003439">
    <property type="entry name" value="ABC_transporter-like_ATP-bd"/>
</dbReference>
<dbReference type="GO" id="GO:0016887">
    <property type="term" value="F:ATP hydrolysis activity"/>
    <property type="evidence" value="ECO:0007669"/>
    <property type="project" value="InterPro"/>
</dbReference>
<gene>
    <name evidence="4" type="primary">abc-f</name>
    <name evidence="4" type="ORF">H8692_03290</name>
</gene>
<dbReference type="EMBL" id="JACRTA010000001">
    <property type="protein sequence ID" value="MBC8567788.1"/>
    <property type="molecule type" value="Genomic_DNA"/>
</dbReference>
<keyword evidence="5" id="KW-1185">Reference proteome</keyword>
<evidence type="ECO:0000256" key="2">
    <source>
        <dbReference type="ARBA" id="ARBA00022840"/>
    </source>
</evidence>
<reference evidence="4" key="1">
    <citation type="submission" date="2020-08" db="EMBL/GenBank/DDBJ databases">
        <title>Genome public.</title>
        <authorList>
            <person name="Liu C."/>
            <person name="Sun Q."/>
        </authorList>
    </citation>
    <scope>NUCLEOTIDE SEQUENCE</scope>
    <source>
        <strain evidence="4">NSJ-24</strain>
    </source>
</reference>
<feature type="domain" description="ABC transporter" evidence="3">
    <location>
        <begin position="4"/>
        <end position="213"/>
    </location>
</feature>
<name>A0A926E7F9_9FIRM</name>
<comment type="caution">
    <text evidence="4">The sequence shown here is derived from an EMBL/GenBank/DDBJ whole genome shotgun (WGS) entry which is preliminary data.</text>
</comment>
<dbReference type="Pfam" id="PF00005">
    <property type="entry name" value="ABC_tran"/>
    <property type="match status" value="2"/>
</dbReference>
<dbReference type="NCBIfam" id="NF000355">
    <property type="entry name" value="ribo_prot_ABC_F"/>
    <property type="match status" value="1"/>
</dbReference>
<keyword evidence="2" id="KW-0067">ATP-binding</keyword>
<dbReference type="AlphaFoldDB" id="A0A926E7F9"/>
<dbReference type="Proteomes" id="UP000610862">
    <property type="component" value="Unassembled WGS sequence"/>
</dbReference>
<dbReference type="GO" id="GO:0005524">
    <property type="term" value="F:ATP binding"/>
    <property type="evidence" value="ECO:0007669"/>
    <property type="project" value="UniProtKB-KW"/>
</dbReference>
<dbReference type="CDD" id="cd03221">
    <property type="entry name" value="ABCF_EF-3"/>
    <property type="match status" value="2"/>
</dbReference>
<organism evidence="4 5">
    <name type="scientific">Lentihominibacter hominis</name>
    <dbReference type="NCBI Taxonomy" id="2763645"/>
    <lineage>
        <taxon>Bacteria</taxon>
        <taxon>Bacillati</taxon>
        <taxon>Bacillota</taxon>
        <taxon>Clostridia</taxon>
        <taxon>Peptostreptococcales</taxon>
        <taxon>Anaerovoracaceae</taxon>
        <taxon>Lentihominibacter</taxon>
    </lineage>
</organism>
<feature type="domain" description="ABC transporter" evidence="3">
    <location>
        <begin position="310"/>
        <end position="495"/>
    </location>
</feature>
<dbReference type="PANTHER" id="PTHR42855">
    <property type="entry name" value="ABC TRANSPORTER ATP-BINDING SUBUNIT"/>
    <property type="match status" value="1"/>
</dbReference>